<dbReference type="Proteomes" id="UP000472971">
    <property type="component" value="Unassembled WGS sequence"/>
</dbReference>
<accession>A0A6B3W004</accession>
<evidence type="ECO:0000313" key="3">
    <source>
        <dbReference type="Proteomes" id="UP000472971"/>
    </source>
</evidence>
<dbReference type="RefSeq" id="WP_163243225.1">
    <property type="nucleotide sequence ID" value="NZ_CP082780.1"/>
</dbReference>
<dbReference type="EMBL" id="JACEIO010000046">
    <property type="protein sequence ID" value="MBA4538465.1"/>
    <property type="molecule type" value="Genomic_DNA"/>
</dbReference>
<reference evidence="2 3" key="1">
    <citation type="submission" date="2020-02" db="EMBL/GenBank/DDBJ databases">
        <title>Bacillus aquiflavi sp. nov., isolated from yellow water of strong flavor Chinese baijiu in Yibin region of China.</title>
        <authorList>
            <person name="Xie J."/>
        </authorList>
    </citation>
    <scope>NUCLEOTIDE SEQUENCE [LARGE SCALE GENOMIC DNA]</scope>
    <source>
        <strain evidence="2 3">3H-10</strain>
    </source>
</reference>
<name>A0A6B3W004_9BACI</name>
<dbReference type="Proteomes" id="UP000570010">
    <property type="component" value="Unassembled WGS sequence"/>
</dbReference>
<proteinExistence type="predicted"/>
<dbReference type="AlphaFoldDB" id="A0A6B3W004"/>
<keyword evidence="3" id="KW-1185">Reference proteome</keyword>
<evidence type="ECO:0000313" key="4">
    <source>
        <dbReference type="Proteomes" id="UP000570010"/>
    </source>
</evidence>
<comment type="caution">
    <text evidence="2">The sequence shown here is derived from an EMBL/GenBank/DDBJ whole genome shotgun (WGS) entry which is preliminary data.</text>
</comment>
<organism evidence="2 3">
    <name type="scientific">Bacillus aquiflavi</name>
    <dbReference type="NCBI Taxonomy" id="2672567"/>
    <lineage>
        <taxon>Bacteria</taxon>
        <taxon>Bacillati</taxon>
        <taxon>Bacillota</taxon>
        <taxon>Bacilli</taxon>
        <taxon>Bacillales</taxon>
        <taxon>Bacillaceae</taxon>
        <taxon>Bacillus</taxon>
    </lineage>
</organism>
<evidence type="ECO:0000313" key="1">
    <source>
        <dbReference type="EMBL" id="MBA4538465.1"/>
    </source>
</evidence>
<gene>
    <name evidence="2" type="ORF">G4D64_15280</name>
    <name evidence="1" type="ORF">H1Z61_15330</name>
</gene>
<dbReference type="EMBL" id="JAAIWN010000048">
    <property type="protein sequence ID" value="NEY82828.1"/>
    <property type="molecule type" value="Genomic_DNA"/>
</dbReference>
<sequence>MNRKEMVKRLGEFLGVKPKYLSAPTFAYAIVTEEETYTIDRQGTIRNSNGDAKHYDEIVNLAEPNKNSEAAMLPELDGLEITLPLAGHTGNTLRNLVNMLYSKQHLIMMAFESNEPLMDDTLPKDLSEKETGTLGDFKKALDELGLGKLPNLAFDFENETFTIKLAVQSFDSETVTAFQDLIGFIDRNAKKQKRASFKRSQDENPKYSFRTWLIRLGMNGPEYKTTRKVLLKNLSGSAAYRKVSEPNG</sequence>
<evidence type="ECO:0000313" key="2">
    <source>
        <dbReference type="EMBL" id="NEY82828.1"/>
    </source>
</evidence>
<reference evidence="1 4" key="2">
    <citation type="submission" date="2020-07" db="EMBL/GenBank/DDBJ databases">
        <authorList>
            <person name="Feng H."/>
        </authorList>
    </citation>
    <scope>NUCLEOTIDE SEQUENCE [LARGE SCALE GENOMIC DNA]</scope>
    <source>
        <strain evidence="1">S-12</strain>
        <strain evidence="4">s-12</strain>
    </source>
</reference>
<protein>
    <submittedName>
        <fullName evidence="2">Virulence-related protein</fullName>
    </submittedName>
</protein>